<dbReference type="InterPro" id="IPR000847">
    <property type="entry name" value="LysR_HTH_N"/>
</dbReference>
<accession>A0A7C9PIL2</accession>
<dbReference type="EMBL" id="JAAGOH010000020">
    <property type="protein sequence ID" value="NDY92609.1"/>
    <property type="molecule type" value="Genomic_DNA"/>
</dbReference>
<dbReference type="Gene3D" id="1.10.10.10">
    <property type="entry name" value="Winged helix-like DNA-binding domain superfamily/Winged helix DNA-binding domain"/>
    <property type="match status" value="1"/>
</dbReference>
<proteinExistence type="inferred from homology"/>
<dbReference type="InterPro" id="IPR005119">
    <property type="entry name" value="LysR_subst-bd"/>
</dbReference>
<evidence type="ECO:0000256" key="4">
    <source>
        <dbReference type="ARBA" id="ARBA00023163"/>
    </source>
</evidence>
<evidence type="ECO:0000313" key="6">
    <source>
        <dbReference type="EMBL" id="NDY92609.1"/>
    </source>
</evidence>
<dbReference type="InterPro" id="IPR036388">
    <property type="entry name" value="WH-like_DNA-bd_sf"/>
</dbReference>
<dbReference type="GO" id="GO:0043565">
    <property type="term" value="F:sequence-specific DNA binding"/>
    <property type="evidence" value="ECO:0007669"/>
    <property type="project" value="TreeGrafter"/>
</dbReference>
<dbReference type="GO" id="GO:0006351">
    <property type="term" value="P:DNA-templated transcription"/>
    <property type="evidence" value="ECO:0007669"/>
    <property type="project" value="TreeGrafter"/>
</dbReference>
<dbReference type="Gene3D" id="3.40.190.10">
    <property type="entry name" value="Periplasmic binding protein-like II"/>
    <property type="match status" value="2"/>
</dbReference>
<keyword evidence="4" id="KW-0804">Transcription</keyword>
<dbReference type="PANTHER" id="PTHR30537:SF74">
    <property type="entry name" value="HTH-TYPE TRANSCRIPTIONAL REGULATOR TRPI"/>
    <property type="match status" value="1"/>
</dbReference>
<feature type="domain" description="HTH lysR-type" evidence="5">
    <location>
        <begin position="11"/>
        <end position="66"/>
    </location>
</feature>
<keyword evidence="3" id="KW-0238">DNA-binding</keyword>
<protein>
    <submittedName>
        <fullName evidence="6">LysR family transcriptional regulator</fullName>
    </submittedName>
</protein>
<dbReference type="RefSeq" id="WP_163458645.1">
    <property type="nucleotide sequence ID" value="NZ_JAAGOH010000020.1"/>
</dbReference>
<comment type="similarity">
    <text evidence="1">Belongs to the LysR transcriptional regulatory family.</text>
</comment>
<sequence length="334" mass="36710">MSRPLHRPLSLDFLRSFAAVARHLSFSLAAEELHLTQPAVSRQIRSLEEDLGTPLFVRGTRRIDLTSAGHTLLHTVQPLLARLDSSVRHIRMSQGRQQVHLTTFASFSSLWLMPRLTAFEAQHPRVDLRLSATDELLDDRDPEIDLALRHCTAARAQPGAIRLFGEVLSPLIGARLAGAIAAGDAPPLRSPADLAHHTLIEMDDRMAHSVDLGWPHWLQSHNLLDLVPRRWLSMNYTHQQIQAAQAGQGVALARLPLVHDALRRGELVEPFGPAGRLHAPTAYWLVPLQHGGATGQAAPRAEVGAFCDWVLAQAAETRCALGEGPDTDELAHCD</sequence>
<dbReference type="SUPFAM" id="SSF53850">
    <property type="entry name" value="Periplasmic binding protein-like II"/>
    <property type="match status" value="1"/>
</dbReference>
<dbReference type="InterPro" id="IPR058163">
    <property type="entry name" value="LysR-type_TF_proteobact-type"/>
</dbReference>
<evidence type="ECO:0000256" key="2">
    <source>
        <dbReference type="ARBA" id="ARBA00023015"/>
    </source>
</evidence>
<keyword evidence="7" id="KW-1185">Reference proteome</keyword>
<evidence type="ECO:0000313" key="7">
    <source>
        <dbReference type="Proteomes" id="UP000484255"/>
    </source>
</evidence>
<evidence type="ECO:0000256" key="1">
    <source>
        <dbReference type="ARBA" id="ARBA00009437"/>
    </source>
</evidence>
<dbReference type="Proteomes" id="UP000484255">
    <property type="component" value="Unassembled WGS sequence"/>
</dbReference>
<keyword evidence="2" id="KW-0805">Transcription regulation</keyword>
<dbReference type="InterPro" id="IPR036390">
    <property type="entry name" value="WH_DNA-bd_sf"/>
</dbReference>
<dbReference type="PANTHER" id="PTHR30537">
    <property type="entry name" value="HTH-TYPE TRANSCRIPTIONAL REGULATOR"/>
    <property type="match status" value="1"/>
</dbReference>
<dbReference type="Pfam" id="PF00126">
    <property type="entry name" value="HTH_1"/>
    <property type="match status" value="1"/>
</dbReference>
<dbReference type="FunFam" id="1.10.10.10:FF:000001">
    <property type="entry name" value="LysR family transcriptional regulator"/>
    <property type="match status" value="1"/>
</dbReference>
<dbReference type="SUPFAM" id="SSF46785">
    <property type="entry name" value="Winged helix' DNA-binding domain"/>
    <property type="match status" value="1"/>
</dbReference>
<dbReference type="PRINTS" id="PR00039">
    <property type="entry name" value="HTHLYSR"/>
</dbReference>
<comment type="caution">
    <text evidence="6">The sequence shown here is derived from an EMBL/GenBank/DDBJ whole genome shotgun (WGS) entry which is preliminary data.</text>
</comment>
<dbReference type="GO" id="GO:0003700">
    <property type="term" value="F:DNA-binding transcription factor activity"/>
    <property type="evidence" value="ECO:0007669"/>
    <property type="project" value="InterPro"/>
</dbReference>
<dbReference type="PROSITE" id="PS50931">
    <property type="entry name" value="HTH_LYSR"/>
    <property type="match status" value="1"/>
</dbReference>
<reference evidence="6 7" key="1">
    <citation type="submission" date="2020-02" db="EMBL/GenBank/DDBJ databases">
        <title>Ideonella bacterium strain TBM-1.</title>
        <authorList>
            <person name="Chen W.-M."/>
        </authorList>
    </citation>
    <scope>NUCLEOTIDE SEQUENCE [LARGE SCALE GENOMIC DNA]</scope>
    <source>
        <strain evidence="6 7">TBM-1</strain>
    </source>
</reference>
<dbReference type="AlphaFoldDB" id="A0A7C9PIL2"/>
<evidence type="ECO:0000259" key="5">
    <source>
        <dbReference type="PROSITE" id="PS50931"/>
    </source>
</evidence>
<evidence type="ECO:0000256" key="3">
    <source>
        <dbReference type="ARBA" id="ARBA00023125"/>
    </source>
</evidence>
<dbReference type="Pfam" id="PF03466">
    <property type="entry name" value="LysR_substrate"/>
    <property type="match status" value="1"/>
</dbReference>
<organism evidence="6 7">
    <name type="scientific">Ideonella livida</name>
    <dbReference type="NCBI Taxonomy" id="2707176"/>
    <lineage>
        <taxon>Bacteria</taxon>
        <taxon>Pseudomonadati</taxon>
        <taxon>Pseudomonadota</taxon>
        <taxon>Betaproteobacteria</taxon>
        <taxon>Burkholderiales</taxon>
        <taxon>Sphaerotilaceae</taxon>
        <taxon>Ideonella</taxon>
    </lineage>
</organism>
<gene>
    <name evidence="6" type="ORF">G3A44_15575</name>
</gene>
<name>A0A7C9PIL2_9BURK</name>